<dbReference type="InterPro" id="IPR000835">
    <property type="entry name" value="HTH_MarR-typ"/>
</dbReference>
<keyword evidence="3" id="KW-0804">Transcription</keyword>
<gene>
    <name evidence="5" type="ORF">GCM10010909_14120</name>
</gene>
<dbReference type="PRINTS" id="PR00598">
    <property type="entry name" value="HTHMARR"/>
</dbReference>
<protein>
    <submittedName>
        <fullName evidence="5">MarR family transcriptional regulator</fullName>
    </submittedName>
</protein>
<reference evidence="6" key="1">
    <citation type="journal article" date="2019" name="Int. J. Syst. Evol. Microbiol.">
        <title>The Global Catalogue of Microorganisms (GCM) 10K type strain sequencing project: providing services to taxonomists for standard genome sequencing and annotation.</title>
        <authorList>
            <consortium name="The Broad Institute Genomics Platform"/>
            <consortium name="The Broad Institute Genome Sequencing Center for Infectious Disease"/>
            <person name="Wu L."/>
            <person name="Ma J."/>
        </authorList>
    </citation>
    <scope>NUCLEOTIDE SEQUENCE [LARGE SCALE GENOMIC DNA]</scope>
    <source>
        <strain evidence="6">NBRC 112502</strain>
    </source>
</reference>
<name>A0ABQ6A609_9PROT</name>
<dbReference type="Pfam" id="PF12802">
    <property type="entry name" value="MarR_2"/>
    <property type="match status" value="1"/>
</dbReference>
<evidence type="ECO:0000256" key="3">
    <source>
        <dbReference type="ARBA" id="ARBA00023163"/>
    </source>
</evidence>
<comment type="caution">
    <text evidence="5">The sequence shown here is derived from an EMBL/GenBank/DDBJ whole genome shotgun (WGS) entry which is preliminary data.</text>
</comment>
<organism evidence="5 6">
    <name type="scientific">Acidocella aquatica</name>
    <dbReference type="NCBI Taxonomy" id="1922313"/>
    <lineage>
        <taxon>Bacteria</taxon>
        <taxon>Pseudomonadati</taxon>
        <taxon>Pseudomonadota</taxon>
        <taxon>Alphaproteobacteria</taxon>
        <taxon>Acetobacterales</taxon>
        <taxon>Acidocellaceae</taxon>
        <taxon>Acidocella</taxon>
    </lineage>
</organism>
<dbReference type="SMART" id="SM00347">
    <property type="entry name" value="HTH_MARR"/>
    <property type="match status" value="1"/>
</dbReference>
<keyword evidence="6" id="KW-1185">Reference proteome</keyword>
<keyword evidence="1" id="KW-0805">Transcription regulation</keyword>
<evidence type="ECO:0000313" key="6">
    <source>
        <dbReference type="Proteomes" id="UP001156641"/>
    </source>
</evidence>
<dbReference type="SUPFAM" id="SSF46785">
    <property type="entry name" value="Winged helix' DNA-binding domain"/>
    <property type="match status" value="1"/>
</dbReference>
<dbReference type="InterPro" id="IPR036390">
    <property type="entry name" value="WH_DNA-bd_sf"/>
</dbReference>
<dbReference type="Gene3D" id="1.10.10.10">
    <property type="entry name" value="Winged helix-like DNA-binding domain superfamily/Winged helix DNA-binding domain"/>
    <property type="match status" value="1"/>
</dbReference>
<dbReference type="PANTHER" id="PTHR42756:SF1">
    <property type="entry name" value="TRANSCRIPTIONAL REPRESSOR OF EMRAB OPERON"/>
    <property type="match status" value="1"/>
</dbReference>
<dbReference type="EMBL" id="BSOS01000033">
    <property type="protein sequence ID" value="GLR66732.1"/>
    <property type="molecule type" value="Genomic_DNA"/>
</dbReference>
<dbReference type="Proteomes" id="UP001156641">
    <property type="component" value="Unassembled WGS sequence"/>
</dbReference>
<feature type="domain" description="HTH marR-type" evidence="4">
    <location>
        <begin position="33"/>
        <end position="165"/>
    </location>
</feature>
<dbReference type="InterPro" id="IPR036388">
    <property type="entry name" value="WH-like_DNA-bd_sf"/>
</dbReference>
<keyword evidence="2" id="KW-0238">DNA-binding</keyword>
<evidence type="ECO:0000256" key="2">
    <source>
        <dbReference type="ARBA" id="ARBA00023125"/>
    </source>
</evidence>
<proteinExistence type="predicted"/>
<evidence type="ECO:0000256" key="1">
    <source>
        <dbReference type="ARBA" id="ARBA00023015"/>
    </source>
</evidence>
<dbReference type="PROSITE" id="PS50995">
    <property type="entry name" value="HTH_MARR_2"/>
    <property type="match status" value="1"/>
</dbReference>
<accession>A0ABQ6A609</accession>
<evidence type="ECO:0000313" key="5">
    <source>
        <dbReference type="EMBL" id="GLR66732.1"/>
    </source>
</evidence>
<evidence type="ECO:0000259" key="4">
    <source>
        <dbReference type="PROSITE" id="PS50995"/>
    </source>
</evidence>
<sequence length="170" mass="19472">MAKDNSADLVEAEEEEFEELFSMPGVSAMDTLDLRIGFLLHDVSRLRRSAFDQLMKPLGVTRSQWWVVAHISRNEGIMQRELATLLDIGKVTLGAIIDRLETSGLIERKSNPDDRRVWQIYLAPAAHDLIREMRKAEKKLNRTVLKGFSPEERAGLADMLTRVKKNLRKE</sequence>
<dbReference type="PANTHER" id="PTHR42756">
    <property type="entry name" value="TRANSCRIPTIONAL REGULATOR, MARR"/>
    <property type="match status" value="1"/>
</dbReference>